<evidence type="ECO:0000256" key="1">
    <source>
        <dbReference type="SAM" id="MobiDB-lite"/>
    </source>
</evidence>
<protein>
    <submittedName>
        <fullName evidence="2">Uncharacterized protein</fullName>
    </submittedName>
</protein>
<evidence type="ECO:0000313" key="2">
    <source>
        <dbReference type="EMBL" id="KKK77643.1"/>
    </source>
</evidence>
<dbReference type="SUPFAM" id="SSF47413">
    <property type="entry name" value="lambda repressor-like DNA-binding domains"/>
    <property type="match status" value="1"/>
</dbReference>
<accession>A0A0F8Y8E4</accession>
<dbReference type="InterPro" id="IPR010982">
    <property type="entry name" value="Lambda_DNA-bd_dom_sf"/>
</dbReference>
<proteinExistence type="predicted"/>
<dbReference type="GO" id="GO:0003677">
    <property type="term" value="F:DNA binding"/>
    <property type="evidence" value="ECO:0007669"/>
    <property type="project" value="InterPro"/>
</dbReference>
<feature type="region of interest" description="Disordered" evidence="1">
    <location>
        <begin position="67"/>
        <end position="127"/>
    </location>
</feature>
<comment type="caution">
    <text evidence="2">The sequence shown here is derived from an EMBL/GenBank/DDBJ whole genome shotgun (WGS) entry which is preliminary data.</text>
</comment>
<dbReference type="Pfam" id="PF13560">
    <property type="entry name" value="HTH_31"/>
    <property type="match status" value="1"/>
</dbReference>
<dbReference type="Gene3D" id="1.10.260.40">
    <property type="entry name" value="lambda repressor-like DNA-binding domains"/>
    <property type="match status" value="1"/>
</dbReference>
<dbReference type="AlphaFoldDB" id="A0A0F8Y8E4"/>
<dbReference type="EMBL" id="LAZR01054859">
    <property type="protein sequence ID" value="KKK77643.1"/>
    <property type="molecule type" value="Genomic_DNA"/>
</dbReference>
<name>A0A0F8Y8E4_9ZZZZ</name>
<feature type="compositionally biased region" description="Basic residues" evidence="1">
    <location>
        <begin position="83"/>
        <end position="101"/>
    </location>
</feature>
<feature type="compositionally biased region" description="Basic and acidic residues" evidence="1">
    <location>
        <begin position="67"/>
        <end position="82"/>
    </location>
</feature>
<feature type="compositionally biased region" description="Basic residues" evidence="1">
    <location>
        <begin position="115"/>
        <end position="127"/>
    </location>
</feature>
<reference evidence="2" key="1">
    <citation type="journal article" date="2015" name="Nature">
        <title>Complex archaea that bridge the gap between prokaryotes and eukaryotes.</title>
        <authorList>
            <person name="Spang A."/>
            <person name="Saw J.H."/>
            <person name="Jorgensen S.L."/>
            <person name="Zaremba-Niedzwiedzka K."/>
            <person name="Martijn J."/>
            <person name="Lind A.E."/>
            <person name="van Eijk R."/>
            <person name="Schleper C."/>
            <person name="Guy L."/>
            <person name="Ettema T.J."/>
        </authorList>
    </citation>
    <scope>NUCLEOTIDE SEQUENCE</scope>
</reference>
<gene>
    <name evidence="2" type="ORF">LCGC14_2851540</name>
</gene>
<organism evidence="2">
    <name type="scientific">marine sediment metagenome</name>
    <dbReference type="NCBI Taxonomy" id="412755"/>
    <lineage>
        <taxon>unclassified sequences</taxon>
        <taxon>metagenomes</taxon>
        <taxon>ecological metagenomes</taxon>
    </lineage>
</organism>
<feature type="non-terminal residue" evidence="2">
    <location>
        <position position="1"/>
    </location>
</feature>
<dbReference type="InterPro" id="IPR001387">
    <property type="entry name" value="Cro/C1-type_HTH"/>
</dbReference>
<dbReference type="CDD" id="cd00093">
    <property type="entry name" value="HTH_XRE"/>
    <property type="match status" value="1"/>
</dbReference>
<sequence>IGNTVRTLREKIGLTRKALAEKIGRDPSWLSYLEGAVRRTTGKRLTIRKESETLLKNWFKEVRAELKSKRKDGKADAKEAKLKPKVAKKKVVTVSKGRKNKKTSEMIGTIEQPPKKRWRPKGSKNKK</sequence>